<feature type="disulfide bond" evidence="6">
    <location>
        <begin position="495"/>
        <end position="504"/>
    </location>
</feature>
<dbReference type="GO" id="GO:0048056">
    <property type="term" value="P:R3/R4 cell differentiation"/>
    <property type="evidence" value="ECO:0007669"/>
    <property type="project" value="UniProtKB-ARBA"/>
</dbReference>
<evidence type="ECO:0000256" key="7">
    <source>
        <dbReference type="PROSITE-ProRule" id="PRU00122"/>
    </source>
</evidence>
<feature type="domain" description="EGF-like" evidence="10">
    <location>
        <begin position="507"/>
        <end position="544"/>
    </location>
</feature>
<dbReference type="Pfam" id="PF00054">
    <property type="entry name" value="Laminin_G_1"/>
    <property type="match status" value="2"/>
</dbReference>
<comment type="caution">
    <text evidence="6">Lacks conserved residue(s) required for the propagation of feature annotation.</text>
</comment>
<feature type="disulfide bond" evidence="6">
    <location>
        <begin position="224"/>
        <end position="241"/>
    </location>
</feature>
<comment type="caution">
    <text evidence="11">The sequence shown here is derived from an EMBL/GenBank/DDBJ whole genome shotgun (WGS) entry which is preliminary data.</text>
</comment>
<accession>A0A0J7KFJ5</accession>
<dbReference type="AlphaFoldDB" id="A0A0J7KFJ5"/>
<evidence type="ECO:0000313" key="11">
    <source>
        <dbReference type="EMBL" id="KMQ88991.1"/>
    </source>
</evidence>
<keyword evidence="2" id="KW-0732">Signal</keyword>
<dbReference type="SUPFAM" id="SSF57196">
    <property type="entry name" value="EGF/Laminin"/>
    <property type="match status" value="1"/>
</dbReference>
<protein>
    <submittedName>
        <fullName evidence="11">Basement membrane-specific heparan sulfate proteoglycan core protein</fullName>
    </submittedName>
</protein>
<feature type="domain" description="EGF-like" evidence="10">
    <location>
        <begin position="469"/>
        <end position="505"/>
    </location>
</feature>
<dbReference type="InterPro" id="IPR036179">
    <property type="entry name" value="Ig-like_dom_sf"/>
</dbReference>
<dbReference type="SUPFAM" id="SSF48726">
    <property type="entry name" value="Immunoglobulin"/>
    <property type="match status" value="1"/>
</dbReference>
<evidence type="ECO:0000313" key="12">
    <source>
        <dbReference type="Proteomes" id="UP000036403"/>
    </source>
</evidence>
<keyword evidence="1 6" id="KW-0245">EGF-like domain</keyword>
<dbReference type="InterPro" id="IPR009030">
    <property type="entry name" value="Growth_fac_rcpt_cys_sf"/>
</dbReference>
<feature type="region of interest" description="Disordered" evidence="8">
    <location>
        <begin position="724"/>
        <end position="743"/>
    </location>
</feature>
<name>A0A0J7KFJ5_LASNI</name>
<dbReference type="InterPro" id="IPR013320">
    <property type="entry name" value="ConA-like_dom_sf"/>
</dbReference>
<dbReference type="FunFam" id="2.10.25.10:FF:000004">
    <property type="entry name" value="Neurogenic locus notch 1"/>
    <property type="match status" value="1"/>
</dbReference>
<evidence type="ECO:0000256" key="5">
    <source>
        <dbReference type="ARBA" id="ARBA00023180"/>
    </source>
</evidence>
<evidence type="ECO:0000259" key="10">
    <source>
        <dbReference type="PROSITE" id="PS50026"/>
    </source>
</evidence>
<dbReference type="SUPFAM" id="SSF57184">
    <property type="entry name" value="Growth factor receptor domain"/>
    <property type="match status" value="1"/>
</dbReference>
<evidence type="ECO:0000256" key="1">
    <source>
        <dbReference type="ARBA" id="ARBA00022536"/>
    </source>
</evidence>
<dbReference type="GO" id="GO:0050769">
    <property type="term" value="P:positive regulation of neurogenesis"/>
    <property type="evidence" value="ECO:0007669"/>
    <property type="project" value="UniProtKB-ARBA"/>
</dbReference>
<reference evidence="11 12" key="1">
    <citation type="submission" date="2015-04" db="EMBL/GenBank/DDBJ databases">
        <title>Lasius niger genome sequencing.</title>
        <authorList>
            <person name="Konorov E.A."/>
            <person name="Nikitin M.A."/>
            <person name="Kirill M.V."/>
            <person name="Chang P."/>
        </authorList>
    </citation>
    <scope>NUCLEOTIDE SEQUENCE [LARGE SCALE GENOMIC DNA]</scope>
    <source>
        <tissue evidence="11">Whole</tissue>
    </source>
</reference>
<gene>
    <name evidence="11" type="ORF">RF55_11430</name>
</gene>
<dbReference type="InterPro" id="IPR013032">
    <property type="entry name" value="EGF-like_CS"/>
</dbReference>
<feature type="domain" description="Laminin G" evidence="9">
    <location>
        <begin position="296"/>
        <end position="473"/>
    </location>
</feature>
<dbReference type="Pfam" id="PF12661">
    <property type="entry name" value="hEGF"/>
    <property type="match status" value="1"/>
</dbReference>
<dbReference type="PROSITE" id="PS00022">
    <property type="entry name" value="EGF_1"/>
    <property type="match status" value="4"/>
</dbReference>
<feature type="disulfide bond" evidence="6">
    <location>
        <begin position="473"/>
        <end position="483"/>
    </location>
</feature>
<dbReference type="GO" id="GO:0005509">
    <property type="term" value="F:calcium ion binding"/>
    <property type="evidence" value="ECO:0007669"/>
    <property type="project" value="InterPro"/>
</dbReference>
<dbReference type="GO" id="GO:0007411">
    <property type="term" value="P:axon guidance"/>
    <property type="evidence" value="ECO:0007669"/>
    <property type="project" value="UniProtKB-ARBA"/>
</dbReference>
<dbReference type="Gene3D" id="2.10.25.10">
    <property type="entry name" value="Laminin"/>
    <property type="match status" value="3"/>
</dbReference>
<keyword evidence="12" id="KW-1185">Reference proteome</keyword>
<feature type="domain" description="Laminin G" evidence="9">
    <location>
        <begin position="39"/>
        <end position="219"/>
    </location>
</feature>
<dbReference type="GO" id="GO:0016318">
    <property type="term" value="P:ommatidial rotation"/>
    <property type="evidence" value="ECO:0007669"/>
    <property type="project" value="UniProtKB-ARBA"/>
</dbReference>
<dbReference type="InterPro" id="IPR001791">
    <property type="entry name" value="Laminin_G"/>
</dbReference>
<dbReference type="PROSITE" id="PS01186">
    <property type="entry name" value="EGF_2"/>
    <property type="match status" value="3"/>
</dbReference>
<dbReference type="SUPFAM" id="SSF49899">
    <property type="entry name" value="Concanavalin A-like lectins/glucanases"/>
    <property type="match status" value="3"/>
</dbReference>
<evidence type="ECO:0000256" key="8">
    <source>
        <dbReference type="SAM" id="MobiDB-lite"/>
    </source>
</evidence>
<dbReference type="InterPro" id="IPR050372">
    <property type="entry name" value="Neurexin-related_CASP"/>
</dbReference>
<evidence type="ECO:0000256" key="4">
    <source>
        <dbReference type="ARBA" id="ARBA00023157"/>
    </source>
</evidence>
<dbReference type="Pfam" id="PF00008">
    <property type="entry name" value="EGF"/>
    <property type="match status" value="1"/>
</dbReference>
<dbReference type="SMART" id="SM00179">
    <property type="entry name" value="EGF_CA"/>
    <property type="match status" value="4"/>
</dbReference>
<dbReference type="OrthoDB" id="10055367at2759"/>
<feature type="compositionally biased region" description="Basic and acidic residues" evidence="8">
    <location>
        <begin position="731"/>
        <end position="743"/>
    </location>
</feature>
<dbReference type="PROSITE" id="PS50025">
    <property type="entry name" value="LAM_G_DOMAIN"/>
    <property type="match status" value="3"/>
</dbReference>
<evidence type="ECO:0000256" key="3">
    <source>
        <dbReference type="ARBA" id="ARBA00022737"/>
    </source>
</evidence>
<feature type="disulfide bond" evidence="6">
    <location>
        <begin position="243"/>
        <end position="252"/>
    </location>
</feature>
<dbReference type="Proteomes" id="UP000036403">
    <property type="component" value="Unassembled WGS sequence"/>
</dbReference>
<keyword evidence="5" id="KW-0325">Glycoprotein</keyword>
<dbReference type="Pfam" id="PF02210">
    <property type="entry name" value="Laminin_G_2"/>
    <property type="match status" value="1"/>
</dbReference>
<dbReference type="SMART" id="SM00181">
    <property type="entry name" value="EGF"/>
    <property type="match status" value="4"/>
</dbReference>
<dbReference type="FunFam" id="2.10.25.10:FF:000012">
    <property type="entry name" value="Delta-like protein"/>
    <property type="match status" value="1"/>
</dbReference>
<dbReference type="GO" id="GO:0005911">
    <property type="term" value="C:cell-cell junction"/>
    <property type="evidence" value="ECO:0007669"/>
    <property type="project" value="UniProtKB-ARBA"/>
</dbReference>
<dbReference type="SMART" id="SM00282">
    <property type="entry name" value="LamG"/>
    <property type="match status" value="3"/>
</dbReference>
<feature type="non-terminal residue" evidence="11">
    <location>
        <position position="1"/>
    </location>
</feature>
<dbReference type="GO" id="GO:0120035">
    <property type="term" value="P:regulation of plasma membrane bounded cell projection organization"/>
    <property type="evidence" value="ECO:0007669"/>
    <property type="project" value="UniProtKB-ARBA"/>
</dbReference>
<proteinExistence type="predicted"/>
<feature type="domain" description="Laminin G" evidence="9">
    <location>
        <begin position="550"/>
        <end position="728"/>
    </location>
</feature>
<dbReference type="CDD" id="cd00110">
    <property type="entry name" value="LamG"/>
    <property type="match status" value="3"/>
</dbReference>
<dbReference type="PROSITE" id="PS50026">
    <property type="entry name" value="EGF_3"/>
    <property type="match status" value="3"/>
</dbReference>
<dbReference type="EMBL" id="LBMM01008309">
    <property type="protein sequence ID" value="KMQ88991.1"/>
    <property type="molecule type" value="Genomic_DNA"/>
</dbReference>
<evidence type="ECO:0000256" key="2">
    <source>
        <dbReference type="ARBA" id="ARBA00022729"/>
    </source>
</evidence>
<dbReference type="InterPro" id="IPR000152">
    <property type="entry name" value="EGF-type_Asp/Asn_hydroxyl_site"/>
</dbReference>
<dbReference type="Gene3D" id="2.60.120.200">
    <property type="match status" value="3"/>
</dbReference>
<feature type="disulfide bond" evidence="7">
    <location>
        <begin position="701"/>
        <end position="728"/>
    </location>
</feature>
<feature type="disulfide bond" evidence="7">
    <location>
        <begin position="446"/>
        <end position="473"/>
    </location>
</feature>
<dbReference type="InterPro" id="IPR000742">
    <property type="entry name" value="EGF"/>
</dbReference>
<dbReference type="PROSITE" id="PS00010">
    <property type="entry name" value="ASX_HYDROXYL"/>
    <property type="match status" value="2"/>
</dbReference>
<dbReference type="PANTHER" id="PTHR15036:SF85">
    <property type="entry name" value="SP2353, ISOFORM A"/>
    <property type="match status" value="1"/>
</dbReference>
<dbReference type="InterPro" id="IPR001881">
    <property type="entry name" value="EGF-like_Ca-bd_dom"/>
</dbReference>
<dbReference type="FunFam" id="2.10.25.10:FF:000063">
    <property type="entry name" value="Slit guidance ligand 2"/>
    <property type="match status" value="1"/>
</dbReference>
<dbReference type="PANTHER" id="PTHR15036">
    <property type="entry name" value="PIKACHURIN-LIKE PROTEIN"/>
    <property type="match status" value="1"/>
</dbReference>
<feature type="disulfide bond" evidence="6">
    <location>
        <begin position="534"/>
        <end position="543"/>
    </location>
</feature>
<dbReference type="GO" id="GO:0040008">
    <property type="term" value="P:regulation of growth"/>
    <property type="evidence" value="ECO:0007669"/>
    <property type="project" value="UniProtKB-ARBA"/>
</dbReference>
<dbReference type="STRING" id="67767.A0A0J7KFJ5"/>
<sequence length="743" mass="81313">NKLKLTNVKAEDAGTYICVGYNGQARIEVPTVLVVTGVVPNFSQAPESYIAFPPLPDSYLKFNLEISFKPENYDGILLYNDESGRGINDFIALSLINGYPQFKFNLGSGPAVVRADKPLTLSEWHTIKIQRNRKEATMLVDGDSPYKVVAVGRRQGLDLKEPLYIGGLPNTANYNKIRKQFEVNTGFVGCISRLVLGEKQVDLIGDQTDSVGITSCETCAENPCNNGGVCQEAATKNGYTCLCRAGFSGKYCDYVGQSCYPGACGEGKCVDKDIGFDCYCPIGKTGLRCEHSVNIHNPAFHDDRAFLAYEKPSKAPRKLSLAMSFNPTDSGDGILMYGSQNDEGYGDFAALIIKDKHIEFRFDIGSGMATIRSPYAVPSGAWTYVTVNREYREAKLSVNGESFVETKSPGPSRTMILNTPLYIGGVDRRKITINKDVGVDRSFRGCISETIMHTTITTSATSTQPPTTLHDPCARNPCINGICQSSDVNDYSCTCEYGYVGRNCENVLKQCELLIPCRNGGSCTDLHGSYKCDCRFGYNGQNCEKSAEITYDVAFKGDGWLELDKSVMTHEEEREVLGLEISTNKSNGLIMWHGQTSNNLTPDDYIAVAVVDGYVEYQYNLGSGPAVIRVTAQRVDDGERHRIILKRQGSDGSIELNGEHTESGVSDGLQQTLNARGSVYLGGLPDYEMTYGRYHDGFSGCIYTLEVQDSGAIDIGEKAIKGVNVSPCTSDRTDRSPTRDDLG</sequence>
<organism evidence="11 12">
    <name type="scientific">Lasius niger</name>
    <name type="common">Black garden ant</name>
    <dbReference type="NCBI Taxonomy" id="67767"/>
    <lineage>
        <taxon>Eukaryota</taxon>
        <taxon>Metazoa</taxon>
        <taxon>Ecdysozoa</taxon>
        <taxon>Arthropoda</taxon>
        <taxon>Hexapoda</taxon>
        <taxon>Insecta</taxon>
        <taxon>Pterygota</taxon>
        <taxon>Neoptera</taxon>
        <taxon>Endopterygota</taxon>
        <taxon>Hymenoptera</taxon>
        <taxon>Apocrita</taxon>
        <taxon>Aculeata</taxon>
        <taxon>Formicoidea</taxon>
        <taxon>Formicidae</taxon>
        <taxon>Formicinae</taxon>
        <taxon>Lasius</taxon>
        <taxon>Lasius</taxon>
    </lineage>
</organism>
<keyword evidence="4 6" id="KW-1015">Disulfide bond</keyword>
<dbReference type="GO" id="GO:0016020">
    <property type="term" value="C:membrane"/>
    <property type="evidence" value="ECO:0007669"/>
    <property type="project" value="UniProtKB-SubCell"/>
</dbReference>
<keyword evidence="3" id="KW-0677">Repeat</keyword>
<feature type="domain" description="EGF-like" evidence="10">
    <location>
        <begin position="217"/>
        <end position="253"/>
    </location>
</feature>
<evidence type="ECO:0000259" key="9">
    <source>
        <dbReference type="PROSITE" id="PS50025"/>
    </source>
</evidence>
<dbReference type="CDD" id="cd00054">
    <property type="entry name" value="EGF_CA"/>
    <property type="match status" value="3"/>
</dbReference>
<dbReference type="PaxDb" id="67767-A0A0J7KFJ5"/>
<dbReference type="GO" id="GO:0007476">
    <property type="term" value="P:imaginal disc-derived wing morphogenesis"/>
    <property type="evidence" value="ECO:0007669"/>
    <property type="project" value="UniProtKB-ARBA"/>
</dbReference>
<evidence type="ECO:0000256" key="6">
    <source>
        <dbReference type="PROSITE-ProRule" id="PRU00076"/>
    </source>
</evidence>